<evidence type="ECO:0000313" key="3">
    <source>
        <dbReference type="Proteomes" id="UP001576774"/>
    </source>
</evidence>
<gene>
    <name evidence="2" type="ORF">ACE1CC_28355</name>
</gene>
<dbReference type="InterPro" id="IPR029062">
    <property type="entry name" value="Class_I_gatase-like"/>
</dbReference>
<reference evidence="2 3" key="1">
    <citation type="submission" date="2024-09" db="EMBL/GenBank/DDBJ databases">
        <title>Floridaenema gen nov. (Aerosakkonemataceae, Aerosakkonematales ord. nov., Cyanobacteria) from benthic tropical and subtropical fresh waters, with the description of four new species.</title>
        <authorList>
            <person name="Moretto J.A."/>
            <person name="Berthold D.E."/>
            <person name="Lefler F.W."/>
            <person name="Huang I.-S."/>
            <person name="Laughinghouse H. IV."/>
        </authorList>
    </citation>
    <scope>NUCLEOTIDE SEQUENCE [LARGE SCALE GENOMIC DNA]</scope>
    <source>
        <strain evidence="2 3">BLCC-F46</strain>
    </source>
</reference>
<proteinExistence type="predicted"/>
<dbReference type="Pfam" id="PF00932">
    <property type="entry name" value="LTD"/>
    <property type="match status" value="1"/>
</dbReference>
<dbReference type="Proteomes" id="UP001576774">
    <property type="component" value="Unassembled WGS sequence"/>
</dbReference>
<sequence>MSNSPGKIVVNADEWTFSDRGFQKAPDAATLAINLAKYFVGDEKGKFHVLSNNWSLTESSLEETMTKSGHTWTKGMNIPINLATLSQYDGIFIGGDPIDNQVLIEYVKNGGKVYLCAATSEVGSQLEANNWNTFLAAFGLKLEKLNNTVSENVAVNKNHPLFTGVKTLYQYQGIQIIDLQPDSPSNQIILTNSNGQGLMATAEFIKVPVPKPLNGRIVVNADEWTFSDRGFQNAPDTATFANNLAKYFVGDEKGKFHVLSNNWGLTESSLEETMTKSGHTWTKGMVIPINLATLSQYDGIFIGGDPIDNQVLIEYVKNGGKVYLWAGTGQGGSQLEANNWNTFLAAFGLKLQKSSNTVSENVVVNKNDPLFSGVTTLYQDRGIHIIDLQPDSPHNQIILTNNTSGQGLMATAEFIKTPVPQTATETTPTFEALVDVTPALEPAIAPEPPVEITPALEPTPALEVLVDVTPALEPALAPEALVEITPAIEPPVDETPAIEPTVDVTPAPEPAPEPAIEPTPEPLVSDAEEFTITATTDVTISKLFYKGEVKRTQSDEYIEISNLGNSPANISGWKITSGGGNPKQFFIFPEGTILESGKSFRVYTNEVHPETGGFSFGSRTAVWNDAGDEAKLFDAAGNNVSTLAYGKNTVAGITQELQVSQLKFVASYSVINKQMALGGKVTFTEAVSLAIKSFLEDDSNANSPLALIRKDPVAFGLSARATKAMTTEKLRSFMNENGTLSLLPTAKRSTGDNGETLEENWLFELAVGAFGETTFCAVVPR</sequence>
<name>A0ABV4XD98_9CYAN</name>
<dbReference type="Gene3D" id="2.60.40.1260">
    <property type="entry name" value="Lamin Tail domain"/>
    <property type="match status" value="1"/>
</dbReference>
<dbReference type="SUPFAM" id="SSF74853">
    <property type="entry name" value="Lamin A/C globular tail domain"/>
    <property type="match status" value="1"/>
</dbReference>
<organism evidence="2 3">
    <name type="scientific">Floridaenema aerugineum BLCC-F46</name>
    <dbReference type="NCBI Taxonomy" id="3153654"/>
    <lineage>
        <taxon>Bacteria</taxon>
        <taxon>Bacillati</taxon>
        <taxon>Cyanobacteriota</taxon>
        <taxon>Cyanophyceae</taxon>
        <taxon>Oscillatoriophycideae</taxon>
        <taxon>Aerosakkonematales</taxon>
        <taxon>Aerosakkonemataceae</taxon>
        <taxon>Floridanema</taxon>
        <taxon>Floridanema aerugineum</taxon>
    </lineage>
</organism>
<protein>
    <submittedName>
        <fullName evidence="2">Lamin tail domain-containing protein</fullName>
    </submittedName>
</protein>
<evidence type="ECO:0000313" key="2">
    <source>
        <dbReference type="EMBL" id="MFB2880778.1"/>
    </source>
</evidence>
<comment type="caution">
    <text evidence="2">The sequence shown here is derived from an EMBL/GenBank/DDBJ whole genome shotgun (WGS) entry which is preliminary data.</text>
</comment>
<dbReference type="InterPro" id="IPR036415">
    <property type="entry name" value="Lamin_tail_dom_sf"/>
</dbReference>
<dbReference type="PROSITE" id="PS51841">
    <property type="entry name" value="LTD"/>
    <property type="match status" value="1"/>
</dbReference>
<dbReference type="InterPro" id="IPR001322">
    <property type="entry name" value="Lamin_tail_dom"/>
</dbReference>
<dbReference type="RefSeq" id="WP_413273780.1">
    <property type="nucleotide sequence ID" value="NZ_JBHFNQ010000210.1"/>
</dbReference>
<keyword evidence="3" id="KW-1185">Reference proteome</keyword>
<dbReference type="SUPFAM" id="SSF52317">
    <property type="entry name" value="Class I glutamine amidotransferase-like"/>
    <property type="match status" value="2"/>
</dbReference>
<accession>A0ABV4XD98</accession>
<dbReference type="EMBL" id="JBHFNQ010000210">
    <property type="protein sequence ID" value="MFB2880778.1"/>
    <property type="molecule type" value="Genomic_DNA"/>
</dbReference>
<feature type="domain" description="LTD" evidence="1">
    <location>
        <begin position="526"/>
        <end position="647"/>
    </location>
</feature>
<evidence type="ECO:0000259" key="1">
    <source>
        <dbReference type="PROSITE" id="PS51841"/>
    </source>
</evidence>